<protein>
    <submittedName>
        <fullName evidence="1">Uncharacterized protein</fullName>
    </submittedName>
</protein>
<sequence length="263" mass="29459">MVRTPSDYSGLWIFGCPTYAHVNDGKLELRAIKCIFLGYVVGVKGYRLWCTEKDRTPRFIISRDVTFDESAVCGQKKELGDLAGKTDHGASQKDEESQPIAIRRPRREIRRPVRYADSVNIVDSNPIAYALAVAESIDSDEPRSYKEAVKISWKATLQSTVALSTTEAEYMSLTEGVKEEHVIKGWDEDIKTMKIGENAIFTIPPELAYGEFGSPLTFPPNATLQFDVELLSWTSVKDICKDGGMLKKIITAGEKWDNPKDLD</sequence>
<evidence type="ECO:0000313" key="1">
    <source>
        <dbReference type="EMBL" id="KAI4344898.1"/>
    </source>
</evidence>
<dbReference type="EMBL" id="CM039430">
    <property type="protein sequence ID" value="KAI4344898.1"/>
    <property type="molecule type" value="Genomic_DNA"/>
</dbReference>
<organism evidence="1 2">
    <name type="scientific">Bauhinia variegata</name>
    <name type="common">Purple orchid tree</name>
    <name type="synonym">Phanera variegata</name>
    <dbReference type="NCBI Taxonomy" id="167791"/>
    <lineage>
        <taxon>Eukaryota</taxon>
        <taxon>Viridiplantae</taxon>
        <taxon>Streptophyta</taxon>
        <taxon>Embryophyta</taxon>
        <taxon>Tracheophyta</taxon>
        <taxon>Spermatophyta</taxon>
        <taxon>Magnoliopsida</taxon>
        <taxon>eudicotyledons</taxon>
        <taxon>Gunneridae</taxon>
        <taxon>Pentapetalae</taxon>
        <taxon>rosids</taxon>
        <taxon>fabids</taxon>
        <taxon>Fabales</taxon>
        <taxon>Fabaceae</taxon>
        <taxon>Cercidoideae</taxon>
        <taxon>Cercideae</taxon>
        <taxon>Bauhiniinae</taxon>
        <taxon>Bauhinia</taxon>
    </lineage>
</organism>
<accession>A0ACB9P8X0</accession>
<keyword evidence="2" id="KW-1185">Reference proteome</keyword>
<dbReference type="Proteomes" id="UP000828941">
    <property type="component" value="Chromosome 5"/>
</dbReference>
<comment type="caution">
    <text evidence="1">The sequence shown here is derived from an EMBL/GenBank/DDBJ whole genome shotgun (WGS) entry which is preliminary data.</text>
</comment>
<evidence type="ECO:0000313" key="2">
    <source>
        <dbReference type="Proteomes" id="UP000828941"/>
    </source>
</evidence>
<gene>
    <name evidence="1" type="ORF">L6164_012080</name>
</gene>
<proteinExistence type="predicted"/>
<reference evidence="1 2" key="1">
    <citation type="journal article" date="2022" name="DNA Res.">
        <title>Chromosomal-level genome assembly of the orchid tree Bauhinia variegata (Leguminosae; Cercidoideae) supports the allotetraploid origin hypothesis of Bauhinia.</title>
        <authorList>
            <person name="Zhong Y."/>
            <person name="Chen Y."/>
            <person name="Zheng D."/>
            <person name="Pang J."/>
            <person name="Liu Y."/>
            <person name="Luo S."/>
            <person name="Meng S."/>
            <person name="Qian L."/>
            <person name="Wei D."/>
            <person name="Dai S."/>
            <person name="Zhou R."/>
        </authorList>
    </citation>
    <scope>NUCLEOTIDE SEQUENCE [LARGE SCALE GENOMIC DNA]</scope>
    <source>
        <strain evidence="1">BV-YZ2020</strain>
    </source>
</reference>
<name>A0ACB9P8X0_BAUVA</name>